<dbReference type="SUPFAM" id="SSF53300">
    <property type="entry name" value="vWA-like"/>
    <property type="match status" value="1"/>
</dbReference>
<keyword evidence="7" id="KW-1185">Reference proteome</keyword>
<dbReference type="SUPFAM" id="SSF52540">
    <property type="entry name" value="P-loop containing nucleoside triphosphate hydrolases"/>
    <property type="match status" value="1"/>
</dbReference>
<protein>
    <recommendedName>
        <fullName evidence="5">VWFA domain-containing protein</fullName>
    </recommendedName>
</protein>
<evidence type="ECO:0000259" key="5">
    <source>
        <dbReference type="PROSITE" id="PS50234"/>
    </source>
</evidence>
<gene>
    <name evidence="6" type="primary">Contig228.g264</name>
    <name evidence="6" type="ORF">STYLEM_16512</name>
</gene>
<dbReference type="InterPro" id="IPR015894">
    <property type="entry name" value="Guanylate-bd_N"/>
</dbReference>
<evidence type="ECO:0000313" key="7">
    <source>
        <dbReference type="Proteomes" id="UP000039865"/>
    </source>
</evidence>
<dbReference type="Proteomes" id="UP000039865">
    <property type="component" value="Unassembled WGS sequence"/>
</dbReference>
<feature type="domain" description="VWFA" evidence="5">
    <location>
        <begin position="1867"/>
        <end position="2069"/>
    </location>
</feature>
<evidence type="ECO:0000256" key="1">
    <source>
        <dbReference type="ARBA" id="ARBA00004613"/>
    </source>
</evidence>
<feature type="compositionally biased region" description="Basic and acidic residues" evidence="4">
    <location>
        <begin position="91"/>
        <end position="100"/>
    </location>
</feature>
<dbReference type="EMBL" id="CCKQ01015585">
    <property type="protein sequence ID" value="CDW87409.1"/>
    <property type="molecule type" value="Genomic_DNA"/>
</dbReference>
<feature type="region of interest" description="Disordered" evidence="4">
    <location>
        <begin position="46"/>
        <end position="100"/>
    </location>
</feature>
<feature type="compositionally biased region" description="Polar residues" evidence="4">
    <location>
        <begin position="55"/>
        <end position="67"/>
    </location>
</feature>
<accession>A0A078AZ46</accession>
<dbReference type="GO" id="GO:0003924">
    <property type="term" value="F:GTPase activity"/>
    <property type="evidence" value="ECO:0007669"/>
    <property type="project" value="InterPro"/>
</dbReference>
<reference evidence="6 7" key="1">
    <citation type="submission" date="2014-06" db="EMBL/GenBank/DDBJ databases">
        <authorList>
            <person name="Swart Estienne"/>
        </authorList>
    </citation>
    <scope>NUCLEOTIDE SEQUENCE [LARGE SCALE GENOMIC DNA]</scope>
    <source>
        <strain evidence="6 7">130c</strain>
    </source>
</reference>
<dbReference type="Pfam" id="PF25106">
    <property type="entry name" value="VWA_4"/>
    <property type="match status" value="1"/>
</dbReference>
<dbReference type="PANTHER" id="PTHR47763">
    <property type="entry name" value="ALPHA-PROTEIN KINASE VWKA"/>
    <property type="match status" value="1"/>
</dbReference>
<dbReference type="InterPro" id="IPR036465">
    <property type="entry name" value="vWFA_dom_sf"/>
</dbReference>
<dbReference type="OrthoDB" id="422053at2759"/>
<comment type="subcellular location">
    <subcellularLocation>
        <location evidence="1">Secreted</location>
    </subcellularLocation>
</comment>
<dbReference type="InterPro" id="IPR002035">
    <property type="entry name" value="VWF_A"/>
</dbReference>
<dbReference type="InParanoid" id="A0A078AZ46"/>
<feature type="compositionally biased region" description="Basic and acidic residues" evidence="4">
    <location>
        <begin position="68"/>
        <end position="79"/>
    </location>
</feature>
<evidence type="ECO:0000313" key="6">
    <source>
        <dbReference type="EMBL" id="CDW87409.1"/>
    </source>
</evidence>
<dbReference type="InterPro" id="IPR056861">
    <property type="entry name" value="HMCN1-like_VWA"/>
</dbReference>
<name>A0A078AZ46_STYLE</name>
<dbReference type="GO" id="GO:0005737">
    <property type="term" value="C:cytoplasm"/>
    <property type="evidence" value="ECO:0007669"/>
    <property type="project" value="TreeGrafter"/>
</dbReference>
<dbReference type="PANTHER" id="PTHR47763:SF1">
    <property type="entry name" value="DUF659 DOMAIN-CONTAINING PROTEIN"/>
    <property type="match status" value="1"/>
</dbReference>
<dbReference type="PROSITE" id="PS50234">
    <property type="entry name" value="VWFA"/>
    <property type="match status" value="1"/>
</dbReference>
<dbReference type="InterPro" id="IPR052969">
    <property type="entry name" value="Thr-specific_kinase-like"/>
</dbReference>
<evidence type="ECO:0000256" key="3">
    <source>
        <dbReference type="ARBA" id="ARBA00022729"/>
    </source>
</evidence>
<dbReference type="GO" id="GO:0005525">
    <property type="term" value="F:GTP binding"/>
    <property type="evidence" value="ECO:0007669"/>
    <property type="project" value="InterPro"/>
</dbReference>
<evidence type="ECO:0000256" key="2">
    <source>
        <dbReference type="ARBA" id="ARBA00022525"/>
    </source>
</evidence>
<dbReference type="Gene3D" id="3.40.50.410">
    <property type="entry name" value="von Willebrand factor, type A domain"/>
    <property type="match status" value="1"/>
</dbReference>
<dbReference type="CDD" id="cd00198">
    <property type="entry name" value="vWFA"/>
    <property type="match status" value="1"/>
</dbReference>
<organism evidence="6 7">
    <name type="scientific">Stylonychia lemnae</name>
    <name type="common">Ciliate</name>
    <dbReference type="NCBI Taxonomy" id="5949"/>
    <lineage>
        <taxon>Eukaryota</taxon>
        <taxon>Sar</taxon>
        <taxon>Alveolata</taxon>
        <taxon>Ciliophora</taxon>
        <taxon>Intramacronucleata</taxon>
        <taxon>Spirotrichea</taxon>
        <taxon>Stichotrichia</taxon>
        <taxon>Sporadotrichida</taxon>
        <taxon>Oxytrichidae</taxon>
        <taxon>Stylonychinae</taxon>
        <taxon>Stylonychia</taxon>
    </lineage>
</organism>
<dbReference type="Pfam" id="PF02263">
    <property type="entry name" value="GBP"/>
    <property type="match status" value="1"/>
</dbReference>
<dbReference type="InterPro" id="IPR027417">
    <property type="entry name" value="P-loop_NTPase"/>
</dbReference>
<dbReference type="GO" id="GO:0004674">
    <property type="term" value="F:protein serine/threonine kinase activity"/>
    <property type="evidence" value="ECO:0007669"/>
    <property type="project" value="TreeGrafter"/>
</dbReference>
<proteinExistence type="predicted"/>
<sequence length="2078" mass="241130">MNSLEQAGIDTIEYLSQCDQELLKDCGLNKFQAGLISRKITEINNNPDINNANDQSQPTASQKNINNLKEEKRRERSAFEDDVEEMQIDTSSKKDSHQRSELLNQTNFLDVSSASKQPTKSGFSLSNLKRTVSKSKGSASSLSGEKQNYLLYQSYIDLSSEYKMNKIKLINEDFMELVRDLKTKKSQVVGYFGDYHQCLMAAEVFLQRPHPTNLQSFEEGIIAIKNDQRIALIYKAPEDVYNFNNGSDSTLQVSTFIRYLVDICEIIICVPSKNLEVNPDIKNPFQEFKNPGFSMKEMIIQPDENVSTKFIPGSIDKVKAINIQDYQISGDNSKFLSYAKFDTSIIHNEIRFKLSGNFVQCKRNGYHFYKDYSYLELRKEVMDYWPNENSYFQDEYTPRKFESSMRELLYKFVDPTHKELFEDCLKSAQDEYIQKHNELKEEMAVEYEKKMFPMFSDFFGEIKTISCQYFKQWKQELEDSKEPQQQEGFWKRVGNYLVGKSRKDKITELECDTFKCQTYHFFNFKYAFSYRYKEIHWPLLEKYYQQNIGDEHQICVHKFQKDNFDKAINRLALYCNKMNSMDRQIRYISLREYILEKVLNEVEPYILMNRESKCISVYIQFQALNIIRNAEHSITDWNISKVSVPLTHKFNKDSKLEIKMKSVYFINDTSGLILFQNTPDFKSSIYYFNIGNKASVLFNHLITLSSNDSNICVEQNLKLWCSYDNKERRANLGKLTNQGKIEDGAPITLYDQMSDGEKITSIIDALIIPFGDKLLILNENHSLFEYKWQARQLNRISRKINKGGEGIVKEYIKPSQPEDQYDQLQTTSDGKYIILKSKHSIDVYDLNWSVIKSFDLQSDFLFFKTFTDKISNFIIIFHLGNTECFQIVGLTATRTLRSEIQSKQKDKSKGNPIIDYLYHGFKKFGPHSDFIGCPSSTKLVVAEQSSFFNVDGLIKYFRNLKMQNVTLKVSEINDILKPSFLRDDESFIDNHKLQIILLGRIALHLATIENFSLIPLQNGINISDQIAENLISEREHATDILEKIIQMIKFGIYETALVDIKSDIRVVAIVGRQSSGKSYVMNRLFGTRFNVAATRCTDGIWMSLVELYDNHNKPQLFVILDCEGLFSARRNEQEEMKLCLTLSAISDVMILNQDLSFNRYLNSLFHNFSKSIGRIKGKKLFKGYLLMLVRDVKSEESEQAYKELQSNFIQLQANKQDNFLAAVFGGDLKSQCLNYFQQAIFNDEIDEARQDYFLSINTKRWDNGRDFVESLKIVLAQVFLDDDTDMDIHKIRISCEHLYQTCIEMFYNGDEKFIGEGSVFKQDFEIYGVNYPVEVSQKSIILSSEMDTFDSDSDSTQLTEEIVKYFVNQTLEYELKIHNQWMSAFCTYLKNILEQRKIFIINYFRESMPKDQEYADVVNTYVFKLEQIFDTYIPKMQYCSKSCKNCTRLCTMRFNHKNNCNCGTSHICQDICDKTESCKERQYICVEIYGHEGDHRCNEGNHKCSDLCSIQECRFLCSEEAGHPVSKSHNCGNKHPCQQKCQDVECSRTCQFDATVEHDDHICGEERCIHKCQLCDRQCVFPNHLHQILIAKGEERPLSFSYEGIKKKLNYHICDHDHECKSNCEQKGVCSIDFQNIEKTWRNEFGEFPYMYFMPKDSRNQCNKRIKKHDLIHSDQHDCRIGSHRCSHQCPECRSFCNKEIDHDGHHHTNTHRNKENCVFVSDKGKSKVSLIADGKKREYKVGESCQPENCTSSCQRKGRAHFHLKKCLGGELCEAKINPFVKHSEERFHPFEDQVFDKWLCYNYWQSMGWEPPIEGGLLDEAQACNFYCAHSSHGDAYQFCNRNAWHNDAHKFDCEHPLQDTNIIDVVFCCDTTGSMSSYIERSKNAVKRTIDQVKALVSSVGDRSLKFAFIAYRDHPPQDSTYITRVQALSDEASVLTFINTVTAEGGGDGPEAIMDGLYDSIHKVGWRKDSLRFIFHIADAPPHGREYTGGSGDGFPSGCPCLVTIERIAEDLKNNKIKYKLLKIGSYPNTMASVFKSKIEDYEESDLDTAIQLDLKVSEIIIKDIKSEEHDIIL</sequence>
<evidence type="ECO:0000256" key="4">
    <source>
        <dbReference type="SAM" id="MobiDB-lite"/>
    </source>
</evidence>
<keyword evidence="3" id="KW-0732">Signal</keyword>
<keyword evidence="2" id="KW-0964">Secreted</keyword>
<dbReference type="OMA" id="KCIMVES"/>
<dbReference type="Gene3D" id="3.40.50.300">
    <property type="entry name" value="P-loop containing nucleotide triphosphate hydrolases"/>
    <property type="match status" value="1"/>
</dbReference>